<dbReference type="Proteomes" id="UP000018949">
    <property type="component" value="Unassembled WGS sequence"/>
</dbReference>
<comment type="caution">
    <text evidence="1">The sequence shown here is derived from an EMBL/GenBank/DDBJ whole genome shotgun (WGS) entry which is preliminary data.</text>
</comment>
<name>W4RW72_9BACI</name>
<keyword evidence="2" id="KW-1185">Reference proteome</keyword>
<evidence type="ECO:0000313" key="1">
    <source>
        <dbReference type="EMBL" id="GAE48113.1"/>
    </source>
</evidence>
<organism evidence="1 2">
    <name type="scientific">Mesobacillus boroniphilus JCM 21738</name>
    <dbReference type="NCBI Taxonomy" id="1294265"/>
    <lineage>
        <taxon>Bacteria</taxon>
        <taxon>Bacillati</taxon>
        <taxon>Bacillota</taxon>
        <taxon>Bacilli</taxon>
        <taxon>Bacillales</taxon>
        <taxon>Bacillaceae</taxon>
        <taxon>Mesobacillus</taxon>
    </lineage>
</organism>
<accession>W4RW72</accession>
<dbReference type="RefSeq" id="WP_023626493.1">
    <property type="nucleotide sequence ID" value="NZ_BAUW01000128.1"/>
</dbReference>
<dbReference type="EMBL" id="BAUW01000128">
    <property type="protein sequence ID" value="GAE48113.1"/>
    <property type="molecule type" value="Genomic_DNA"/>
</dbReference>
<evidence type="ECO:0000313" key="2">
    <source>
        <dbReference type="Proteomes" id="UP000018949"/>
    </source>
</evidence>
<dbReference type="AlphaFoldDB" id="W4RW72"/>
<protein>
    <submittedName>
        <fullName evidence="1">Uncharacterized protein</fullName>
    </submittedName>
</protein>
<gene>
    <name evidence="1" type="ORF">JCM21738_5191</name>
</gene>
<reference evidence="1 2" key="1">
    <citation type="submission" date="2013-12" db="EMBL/GenBank/DDBJ databases">
        <title>NBRP : Genome information of microbial organism related human and environment.</title>
        <authorList>
            <person name="Hattori M."/>
            <person name="Oshima K."/>
            <person name="Inaba H."/>
            <person name="Suda W."/>
            <person name="Sakamoto M."/>
            <person name="Iino T."/>
            <person name="Kitahara M."/>
            <person name="Oshida Y."/>
            <person name="Iida T."/>
            <person name="Kudo T."/>
            <person name="Itoh T."/>
            <person name="Ahmed I."/>
            <person name="Ohkuma M."/>
        </authorList>
    </citation>
    <scope>NUCLEOTIDE SEQUENCE [LARGE SCALE GENOMIC DNA]</scope>
    <source>
        <strain evidence="1 2">JCM 21738</strain>
    </source>
</reference>
<sequence>MSEYQKRDPETFAGNLVDIIEVDNKPTQYKRLNILIFKNVSEEYRFMICDDSQRYEEYESALVKLEEYGKGILKNGIGNYFENNDLVSNQNFNKESNEYLSPLQIRNHTYEILEKNQGYVYISLPLVKTKTPDDFLINLVQEKAKTKAKICIIISGREFIDNFQKNQYEKISSIRKKYKNLFISNVPVFQNSVIISENQGVLSYLEKHELKAPASMV</sequence>
<proteinExistence type="predicted"/>